<dbReference type="EMBL" id="AFCT01001886">
    <property type="protein sequence ID" value="EHC81213.1"/>
    <property type="molecule type" value="Genomic_DNA"/>
</dbReference>
<reference evidence="2 3" key="1">
    <citation type="journal article" date="2011" name="BMC Genomics">
        <title>Genome sequencing reveals diversification of virulence factor content and possible host adaptation in distinct subpopulations of Salmonella enterica.</title>
        <authorList>
            <person name="den Bakker H.C."/>
            <person name="Moreno Switt A.I."/>
            <person name="Govoni G."/>
            <person name="Cummings C.A."/>
            <person name="Ranieri M.L."/>
            <person name="Degoricija L."/>
            <person name="Hoelzer K."/>
            <person name="Rodriguez-Rivera L.D."/>
            <person name="Brown S."/>
            <person name="Bolchacova E."/>
            <person name="Furtado M.R."/>
            <person name="Wiedmann M."/>
        </authorList>
    </citation>
    <scope>NUCLEOTIDE SEQUENCE [LARGE SCALE GENOMIC DNA]</scope>
    <source>
        <strain evidence="2 3">A4-653</strain>
    </source>
</reference>
<accession>G5QQ72</accession>
<feature type="transmembrane region" description="Helical" evidence="1">
    <location>
        <begin position="15"/>
        <end position="33"/>
    </location>
</feature>
<feature type="non-terminal residue" evidence="2">
    <location>
        <position position="42"/>
    </location>
</feature>
<evidence type="ECO:0000313" key="2">
    <source>
        <dbReference type="EMBL" id="EHC81213.1"/>
    </source>
</evidence>
<evidence type="ECO:0000256" key="1">
    <source>
        <dbReference type="SAM" id="Phobius"/>
    </source>
</evidence>
<sequence length="42" mass="4694">MVVPVSSVSARITEPPLPITSLILSVLILMVWIRGVDRLFHH</sequence>
<dbReference type="AlphaFoldDB" id="G5QQ72"/>
<organism evidence="2 3">
    <name type="scientific">Salmonella enterica subsp. enterica serovar Rubislaw str. A4-653</name>
    <dbReference type="NCBI Taxonomy" id="913081"/>
    <lineage>
        <taxon>Bacteria</taxon>
        <taxon>Pseudomonadati</taxon>
        <taxon>Pseudomonadota</taxon>
        <taxon>Gammaproteobacteria</taxon>
        <taxon>Enterobacterales</taxon>
        <taxon>Enterobacteriaceae</taxon>
        <taxon>Salmonella</taxon>
    </lineage>
</organism>
<protein>
    <submittedName>
        <fullName evidence="2">Uncharacterized protein</fullName>
    </submittedName>
</protein>
<keyword evidence="1" id="KW-1133">Transmembrane helix</keyword>
<gene>
    <name evidence="2" type="ORF">LTSERUB_5211</name>
</gene>
<keyword evidence="1" id="KW-0812">Transmembrane</keyword>
<name>G5QQ72_SALRU</name>
<comment type="caution">
    <text evidence="2">The sequence shown here is derived from an EMBL/GenBank/DDBJ whole genome shotgun (WGS) entry which is preliminary data.</text>
</comment>
<dbReference type="Proteomes" id="UP000004903">
    <property type="component" value="Unassembled WGS sequence"/>
</dbReference>
<proteinExistence type="predicted"/>
<evidence type="ECO:0000313" key="3">
    <source>
        <dbReference type="Proteomes" id="UP000004903"/>
    </source>
</evidence>
<keyword evidence="1" id="KW-0472">Membrane</keyword>